<keyword evidence="9" id="KW-1185">Reference proteome</keyword>
<evidence type="ECO:0000313" key="8">
    <source>
        <dbReference type="EMBL" id="CAF0730272.1"/>
    </source>
</evidence>
<dbReference type="PROSITE" id="PS50082">
    <property type="entry name" value="WD_REPEATS_2"/>
    <property type="match status" value="1"/>
</dbReference>
<dbReference type="GO" id="GO:0043527">
    <property type="term" value="C:tRNA methyltransferase complex"/>
    <property type="evidence" value="ECO:0007669"/>
    <property type="project" value="TreeGrafter"/>
</dbReference>
<dbReference type="PANTHER" id="PTHR16288">
    <property type="entry name" value="WD40 REPEAT PROTEIN 4"/>
    <property type="match status" value="1"/>
</dbReference>
<gene>
    <name evidence="8" type="ORF">JXQ802_LOCUS440</name>
    <name evidence="7" type="ORF">PYM288_LOCUS820</name>
</gene>
<evidence type="ECO:0000313" key="9">
    <source>
        <dbReference type="Proteomes" id="UP000663870"/>
    </source>
</evidence>
<dbReference type="InterPro" id="IPR001680">
    <property type="entry name" value="WD40_rpt"/>
</dbReference>
<evidence type="ECO:0000313" key="7">
    <source>
        <dbReference type="EMBL" id="CAF0729174.1"/>
    </source>
</evidence>
<dbReference type="AlphaFoldDB" id="A0A813MY15"/>
<accession>A0A813MY15</accession>
<comment type="caution">
    <text evidence="8">The sequence shown here is derived from an EMBL/GenBank/DDBJ whole genome shotgun (WGS) entry which is preliminary data.</text>
</comment>
<evidence type="ECO:0008006" key="10">
    <source>
        <dbReference type="Google" id="ProtNLM"/>
    </source>
</evidence>
<comment type="subcellular location">
    <subcellularLocation>
        <location evidence="1">Nucleus</location>
    </subcellularLocation>
</comment>
<keyword evidence="3" id="KW-0819">tRNA processing</keyword>
<evidence type="ECO:0000256" key="1">
    <source>
        <dbReference type="ARBA" id="ARBA00004123"/>
    </source>
</evidence>
<dbReference type="InterPro" id="IPR028884">
    <property type="entry name" value="Trm82"/>
</dbReference>
<proteinExistence type="predicted"/>
<dbReference type="GO" id="GO:0005829">
    <property type="term" value="C:cytosol"/>
    <property type="evidence" value="ECO:0007669"/>
    <property type="project" value="TreeGrafter"/>
</dbReference>
<keyword evidence="5" id="KW-0539">Nucleus</keyword>
<dbReference type="Gene3D" id="2.130.10.10">
    <property type="entry name" value="YVTN repeat-like/Quinoprotein amine dehydrogenase"/>
    <property type="match status" value="1"/>
</dbReference>
<protein>
    <recommendedName>
        <fullName evidence="10">WD repeat-containing protein 4 homolog</fullName>
    </recommendedName>
</protein>
<dbReference type="InterPro" id="IPR036322">
    <property type="entry name" value="WD40_repeat_dom_sf"/>
</dbReference>
<dbReference type="PANTHER" id="PTHR16288:SF0">
    <property type="entry name" value="TRNA (GUANINE-N(7)-)-METHYLTRANSFERASE NON-CATALYTIC SUBUNIT WDR4"/>
    <property type="match status" value="1"/>
</dbReference>
<dbReference type="Proteomes" id="UP000663870">
    <property type="component" value="Unassembled WGS sequence"/>
</dbReference>
<keyword evidence="2 6" id="KW-0853">WD repeat</keyword>
<feature type="repeat" description="WD" evidence="6">
    <location>
        <begin position="195"/>
        <end position="227"/>
    </location>
</feature>
<keyword evidence="4" id="KW-0677">Repeat</keyword>
<dbReference type="Proteomes" id="UP000663854">
    <property type="component" value="Unassembled WGS sequence"/>
</dbReference>
<name>A0A813MY15_9BILA</name>
<dbReference type="SUPFAM" id="SSF50978">
    <property type="entry name" value="WD40 repeat-like"/>
    <property type="match status" value="1"/>
</dbReference>
<evidence type="ECO:0000256" key="4">
    <source>
        <dbReference type="ARBA" id="ARBA00022737"/>
    </source>
</evidence>
<evidence type="ECO:0000256" key="3">
    <source>
        <dbReference type="ARBA" id="ARBA00022694"/>
    </source>
</evidence>
<dbReference type="GO" id="GO:0006400">
    <property type="term" value="P:tRNA modification"/>
    <property type="evidence" value="ECO:0007669"/>
    <property type="project" value="TreeGrafter"/>
</dbReference>
<dbReference type="GO" id="GO:0036265">
    <property type="term" value="P:RNA (guanine-N7)-methylation"/>
    <property type="evidence" value="ECO:0007669"/>
    <property type="project" value="InterPro"/>
</dbReference>
<reference evidence="8" key="1">
    <citation type="submission" date="2021-02" db="EMBL/GenBank/DDBJ databases">
        <authorList>
            <person name="Nowell W R."/>
        </authorList>
    </citation>
    <scope>NUCLEOTIDE SEQUENCE</scope>
</reference>
<dbReference type="SMART" id="SM00320">
    <property type="entry name" value="WD40"/>
    <property type="match status" value="1"/>
</dbReference>
<dbReference type="EMBL" id="CAJNOH010000004">
    <property type="protein sequence ID" value="CAF0729174.1"/>
    <property type="molecule type" value="Genomic_DNA"/>
</dbReference>
<sequence>MSEIKISSTGWLAIYLRNGNVGMFDLNDTSSWQYLQVESIEKQSKDVNNDLNYLNRNLIKFSPNGEFLVVNGQNEQLYIYIQSNFEKSEVWWKLQRIICVKNFISAMDLNNEFLLIADKSGDIYKIDLLFNNTTTTNNNNLMMTAENCIMRHLSMLLDITFIRINDKKSFILTADQYEKIQLIQYPNTSHSGKYCLGHTEFVSHIKLIDNNHILSASGDGTLRLWHLPDCIPLVLLHSKALTLSSKQIFYTQLYDSNSSLSLEDYQQDTMSQESSLDLSSTLDYSIWKMDVASYNSINSNVYIAFSIYAHRLHSIYLTSLSNIKQLINEQRQLIFDISYGTIIDYCFPSKDILFNDYTIYSKCNLYILFDSYVILNINIISILLSDQTKLFVKPNQTIQEINNILASRDIHLMNYNIKTDEIVFQQLFKNSNNNSCHKRKLEIVEQQQQQQQQIKKQMLSSQSDNEIQLT</sequence>
<evidence type="ECO:0000256" key="6">
    <source>
        <dbReference type="PROSITE-ProRule" id="PRU00221"/>
    </source>
</evidence>
<dbReference type="GO" id="GO:0005634">
    <property type="term" value="C:nucleus"/>
    <property type="evidence" value="ECO:0007669"/>
    <property type="project" value="UniProtKB-SubCell"/>
</dbReference>
<organism evidence="8 9">
    <name type="scientific">Rotaria sordida</name>
    <dbReference type="NCBI Taxonomy" id="392033"/>
    <lineage>
        <taxon>Eukaryota</taxon>
        <taxon>Metazoa</taxon>
        <taxon>Spiralia</taxon>
        <taxon>Gnathifera</taxon>
        <taxon>Rotifera</taxon>
        <taxon>Eurotatoria</taxon>
        <taxon>Bdelloidea</taxon>
        <taxon>Philodinida</taxon>
        <taxon>Philodinidae</taxon>
        <taxon>Rotaria</taxon>
    </lineage>
</organism>
<dbReference type="EMBL" id="CAJNOL010000005">
    <property type="protein sequence ID" value="CAF0730272.1"/>
    <property type="molecule type" value="Genomic_DNA"/>
</dbReference>
<evidence type="ECO:0000256" key="2">
    <source>
        <dbReference type="ARBA" id="ARBA00022574"/>
    </source>
</evidence>
<evidence type="ECO:0000256" key="5">
    <source>
        <dbReference type="ARBA" id="ARBA00023242"/>
    </source>
</evidence>
<dbReference type="InterPro" id="IPR015943">
    <property type="entry name" value="WD40/YVTN_repeat-like_dom_sf"/>
</dbReference>